<keyword evidence="2" id="KW-1185">Reference proteome</keyword>
<sequence length="197" mass="23000">MNLQRKIHIADCIAADGGYTLFVNKFKEISSDEGYDFSDKNFSTLIRKESGIKLTSNEITYNTKFGVFRSGNESIYSTLATKFDRFNNNESSLQISKIDTYNLQFKVGHNDDFNLPTKVNRINYVFLNEAKNNENCNEMIGLQEKYLKLELDDNDMEMEYESDEEIEELKHKKIKNNKQKTNKKAVVIFENLNIDKR</sequence>
<comment type="caution">
    <text evidence="1">The sequence shown here is derived from an EMBL/GenBank/DDBJ whole genome shotgun (WGS) entry which is preliminary data.</text>
</comment>
<proteinExistence type="predicted"/>
<evidence type="ECO:0000313" key="1">
    <source>
        <dbReference type="EMBL" id="KAG2197388.1"/>
    </source>
</evidence>
<dbReference type="Proteomes" id="UP000650833">
    <property type="component" value="Unassembled WGS sequence"/>
</dbReference>
<dbReference type="EMBL" id="JAEPRC010000429">
    <property type="protein sequence ID" value="KAG2197388.1"/>
    <property type="molecule type" value="Genomic_DNA"/>
</dbReference>
<dbReference type="OrthoDB" id="2393881at2759"/>
<dbReference type="AlphaFoldDB" id="A0A8H7QRE4"/>
<name>A0A8H7QRE4_9FUNG</name>
<protein>
    <submittedName>
        <fullName evidence="1">Uncharacterized protein</fullName>
    </submittedName>
</protein>
<organism evidence="1 2">
    <name type="scientific">Mucor plumbeus</name>
    <dbReference type="NCBI Taxonomy" id="97098"/>
    <lineage>
        <taxon>Eukaryota</taxon>
        <taxon>Fungi</taxon>
        <taxon>Fungi incertae sedis</taxon>
        <taxon>Mucoromycota</taxon>
        <taxon>Mucoromycotina</taxon>
        <taxon>Mucoromycetes</taxon>
        <taxon>Mucorales</taxon>
        <taxon>Mucorineae</taxon>
        <taxon>Mucoraceae</taxon>
        <taxon>Mucor</taxon>
    </lineage>
</organism>
<gene>
    <name evidence="1" type="ORF">INT46_009375</name>
</gene>
<reference evidence="1" key="1">
    <citation type="submission" date="2020-12" db="EMBL/GenBank/DDBJ databases">
        <title>Metabolic potential, ecology and presence of endohyphal bacteria is reflected in genomic diversity of Mucoromycotina.</title>
        <authorList>
            <person name="Muszewska A."/>
            <person name="Okrasinska A."/>
            <person name="Steczkiewicz K."/>
            <person name="Drgas O."/>
            <person name="Orlowska M."/>
            <person name="Perlinska-Lenart U."/>
            <person name="Aleksandrzak-Piekarczyk T."/>
            <person name="Szatraj K."/>
            <person name="Zielenkiewicz U."/>
            <person name="Pilsyk S."/>
            <person name="Malc E."/>
            <person name="Mieczkowski P."/>
            <person name="Kruszewska J.S."/>
            <person name="Biernat P."/>
            <person name="Pawlowska J."/>
        </authorList>
    </citation>
    <scope>NUCLEOTIDE SEQUENCE</scope>
    <source>
        <strain evidence="1">CBS 226.32</strain>
    </source>
</reference>
<accession>A0A8H7QRE4</accession>
<evidence type="ECO:0000313" key="2">
    <source>
        <dbReference type="Proteomes" id="UP000650833"/>
    </source>
</evidence>